<dbReference type="EMBL" id="SRLO01000330">
    <property type="protein sequence ID" value="TNN60627.1"/>
    <property type="molecule type" value="Genomic_DNA"/>
</dbReference>
<evidence type="ECO:0000313" key="1">
    <source>
        <dbReference type="EMBL" id="TNN60627.1"/>
    </source>
</evidence>
<accession>A0A4Z2H439</accession>
<dbReference type="Proteomes" id="UP000314294">
    <property type="component" value="Unassembled WGS sequence"/>
</dbReference>
<evidence type="ECO:0000313" key="2">
    <source>
        <dbReference type="Proteomes" id="UP000314294"/>
    </source>
</evidence>
<protein>
    <submittedName>
        <fullName evidence="1">Uncharacterized protein</fullName>
    </submittedName>
</protein>
<reference evidence="1 2" key="1">
    <citation type="submission" date="2019-03" db="EMBL/GenBank/DDBJ databases">
        <title>First draft genome of Liparis tanakae, snailfish: a comprehensive survey of snailfish specific genes.</title>
        <authorList>
            <person name="Kim W."/>
            <person name="Song I."/>
            <person name="Jeong J.-H."/>
            <person name="Kim D."/>
            <person name="Kim S."/>
            <person name="Ryu S."/>
            <person name="Song J.Y."/>
            <person name="Lee S.K."/>
        </authorList>
    </citation>
    <scope>NUCLEOTIDE SEQUENCE [LARGE SCALE GENOMIC DNA]</scope>
    <source>
        <tissue evidence="1">Muscle</tissue>
    </source>
</reference>
<comment type="caution">
    <text evidence="1">The sequence shown here is derived from an EMBL/GenBank/DDBJ whole genome shotgun (WGS) entry which is preliminary data.</text>
</comment>
<proteinExistence type="predicted"/>
<sequence length="63" mass="7236">MTPEENNPTDGATHWSHKTSGCIFNFKLWLDQSTQTAVSLEFDWSVASNSATLDSRHKLKRRR</sequence>
<organism evidence="1 2">
    <name type="scientific">Liparis tanakae</name>
    <name type="common">Tanaka's snailfish</name>
    <dbReference type="NCBI Taxonomy" id="230148"/>
    <lineage>
        <taxon>Eukaryota</taxon>
        <taxon>Metazoa</taxon>
        <taxon>Chordata</taxon>
        <taxon>Craniata</taxon>
        <taxon>Vertebrata</taxon>
        <taxon>Euteleostomi</taxon>
        <taxon>Actinopterygii</taxon>
        <taxon>Neopterygii</taxon>
        <taxon>Teleostei</taxon>
        <taxon>Neoteleostei</taxon>
        <taxon>Acanthomorphata</taxon>
        <taxon>Eupercaria</taxon>
        <taxon>Perciformes</taxon>
        <taxon>Cottioidei</taxon>
        <taxon>Cottales</taxon>
        <taxon>Liparidae</taxon>
        <taxon>Liparis</taxon>
    </lineage>
</organism>
<name>A0A4Z2H439_9TELE</name>
<dbReference type="AlphaFoldDB" id="A0A4Z2H439"/>
<keyword evidence="2" id="KW-1185">Reference proteome</keyword>
<gene>
    <name evidence="1" type="ORF">EYF80_029100</name>
</gene>